<accession>A0ABS0NQF1</accession>
<name>A0ABS0NQF1_9ACTN</name>
<gene>
    <name evidence="1" type="ORF">IHE55_22770</name>
</gene>
<evidence type="ECO:0000313" key="2">
    <source>
        <dbReference type="Proteomes" id="UP000807371"/>
    </source>
</evidence>
<reference evidence="1 2" key="1">
    <citation type="submission" date="2020-09" db="EMBL/GenBank/DDBJ databases">
        <title>Biosynthesis of the nuclear factor of activated T cells inhibitor NFAT-133 and its congeners in Streptomyces pactum.</title>
        <authorList>
            <person name="Zhou W."/>
            <person name="Posri P."/>
            <person name="Abugrain M.E."/>
            <person name="Weisberg A.J."/>
            <person name="Chang J.H."/>
            <person name="Mahmud T."/>
        </authorList>
    </citation>
    <scope>NUCLEOTIDE SEQUENCE [LARGE SCALE GENOMIC DNA]</scope>
    <source>
        <strain evidence="1 2">ATCC 27456</strain>
    </source>
</reference>
<organism evidence="1 2">
    <name type="scientific">Streptomyces pactum</name>
    <dbReference type="NCBI Taxonomy" id="68249"/>
    <lineage>
        <taxon>Bacteria</taxon>
        <taxon>Bacillati</taxon>
        <taxon>Actinomycetota</taxon>
        <taxon>Actinomycetes</taxon>
        <taxon>Kitasatosporales</taxon>
        <taxon>Streptomycetaceae</taxon>
        <taxon>Streptomyces</taxon>
    </lineage>
</organism>
<sequence length="158" mass="16712">MDAMRLIGASRHALAQAGSEQEIVVEAWQAHALAEAIGGHLALHGPPEARTEARGLCEAGGRARGALHHRAVQIRTMTRAGCSRAAKLTEVRELGRLLPALAELLGDAGIALVGVASATEDEALYWSCVESIDAGDESRDRVRGILRHLEVRERGGAA</sequence>
<keyword evidence="2" id="KW-1185">Reference proteome</keyword>
<evidence type="ECO:0000313" key="1">
    <source>
        <dbReference type="EMBL" id="MBH5337430.1"/>
    </source>
</evidence>
<dbReference type="InterPro" id="IPR046081">
    <property type="entry name" value="DUF6099"/>
</dbReference>
<dbReference type="Proteomes" id="UP000807371">
    <property type="component" value="Unassembled WGS sequence"/>
</dbReference>
<dbReference type="Pfam" id="PF19594">
    <property type="entry name" value="DUF6099"/>
    <property type="match status" value="1"/>
</dbReference>
<protein>
    <submittedName>
        <fullName evidence="1">Uncharacterized protein</fullName>
    </submittedName>
</protein>
<proteinExistence type="predicted"/>
<comment type="caution">
    <text evidence="1">The sequence shown here is derived from an EMBL/GenBank/DDBJ whole genome shotgun (WGS) entry which is preliminary data.</text>
</comment>
<dbReference type="EMBL" id="JACYXC010000001">
    <property type="protein sequence ID" value="MBH5337430.1"/>
    <property type="molecule type" value="Genomic_DNA"/>
</dbReference>
<dbReference type="RefSeq" id="WP_197990727.1">
    <property type="nucleotide sequence ID" value="NZ_JBIBVS010000001.1"/>
</dbReference>